<dbReference type="AlphaFoldDB" id="A0A455VLR8"/>
<dbReference type="SUPFAM" id="SSF54919">
    <property type="entry name" value="Nucleoside diphosphate kinase, NDK"/>
    <property type="match status" value="1"/>
</dbReference>
<evidence type="ECO:0008006" key="2">
    <source>
        <dbReference type="Google" id="ProtNLM"/>
    </source>
</evidence>
<sequence>MSLMYNTGEDIIDEVGHDSWEGLTVMPEKKTFYSRDVYFREAWSDARKVFGENTVSFLQNIAVLVFKPDAFMARKCQAALDYLQRQNFTPITWREFRYNHWTMREDWRYQLNQFSLDRIFLNEKLLTSDDCTMVVFRDNSQKRELPGTVRLQSLKGSSLPELHKPEQLRAILKSHNRLFKFVHTTDEPADIIRESGILFSSEERHNFFQEIVDNFHENKSAQLADYLDGKTSRFSENDFNWPTALEELRSSVSTCPFPKEANLLLADIEQWLLHGMPAGKALSVRELENKLHKLDIHLSNVAFMIICTNLIHHSYSLEFALMRGDGLDDWLAGKGKHVPFNSSMRNTTEGFYE</sequence>
<dbReference type="Gene3D" id="3.30.70.141">
    <property type="entry name" value="Nucleoside diphosphate kinase-like domain"/>
    <property type="match status" value="1"/>
</dbReference>
<proteinExistence type="predicted"/>
<accession>A0A455VLR8</accession>
<gene>
    <name evidence="1" type="ORF">MRY18106EAS_08290</name>
</gene>
<protein>
    <recommendedName>
        <fullName evidence="2">Nucleoside diphosphate kinase-like domain-containing protein</fullName>
    </recommendedName>
</protein>
<reference evidence="1" key="1">
    <citation type="submission" date="2019-03" db="EMBL/GenBank/DDBJ databases">
        <title>Complete genome sequences of Enterobacter asburiae str. MRY18-106 isolated from a patient in Japan.</title>
        <authorList>
            <person name="Sekizuka T."/>
            <person name="Matsui M."/>
            <person name="Takara T."/>
            <person name="Uechi A."/>
            <person name="Harakuni M."/>
            <person name="Kimura T."/>
            <person name="Suzuki S."/>
            <person name="Kuroda M."/>
        </authorList>
    </citation>
    <scope>NUCLEOTIDE SEQUENCE</scope>
    <source>
        <strain evidence="1">MRY18-106</strain>
    </source>
</reference>
<evidence type="ECO:0000313" key="1">
    <source>
        <dbReference type="EMBL" id="BBI94297.1"/>
    </source>
</evidence>
<dbReference type="InterPro" id="IPR036850">
    <property type="entry name" value="NDK-like_dom_sf"/>
</dbReference>
<name>A0A455VLR8_ENTAS</name>
<dbReference type="RefSeq" id="WP_029739714.1">
    <property type="nucleotide sequence ID" value="NZ_JAWNDX010000005.1"/>
</dbReference>
<dbReference type="EMBL" id="AP019533">
    <property type="protein sequence ID" value="BBI94297.1"/>
    <property type="molecule type" value="Genomic_DNA"/>
</dbReference>
<organism evidence="1">
    <name type="scientific">Enterobacter asburiae</name>
    <dbReference type="NCBI Taxonomy" id="61645"/>
    <lineage>
        <taxon>Bacteria</taxon>
        <taxon>Pseudomonadati</taxon>
        <taxon>Pseudomonadota</taxon>
        <taxon>Gammaproteobacteria</taxon>
        <taxon>Enterobacterales</taxon>
        <taxon>Enterobacteriaceae</taxon>
        <taxon>Enterobacter</taxon>
        <taxon>Enterobacter cloacae complex</taxon>
    </lineage>
</organism>